<dbReference type="SUPFAM" id="SSF74650">
    <property type="entry name" value="Galactose mutarotase-like"/>
    <property type="match status" value="1"/>
</dbReference>
<dbReference type="GO" id="GO:0006006">
    <property type="term" value="P:glucose metabolic process"/>
    <property type="evidence" value="ECO:0007669"/>
    <property type="project" value="TreeGrafter"/>
</dbReference>
<dbReference type="GO" id="GO:0030246">
    <property type="term" value="F:carbohydrate binding"/>
    <property type="evidence" value="ECO:0007669"/>
    <property type="project" value="InterPro"/>
</dbReference>
<dbReference type="InterPro" id="IPR008183">
    <property type="entry name" value="Aldose_1/G6P_1-epimerase"/>
</dbReference>
<proteinExistence type="predicted"/>
<accession>A0A3A1Y3V0</accession>
<reference evidence="1 2" key="1">
    <citation type="submission" date="2017-08" db="EMBL/GenBank/DDBJ databases">
        <title>Reclassification of Bisgaard taxon 37 and 44.</title>
        <authorList>
            <person name="Christensen H."/>
        </authorList>
    </citation>
    <scope>NUCLEOTIDE SEQUENCE [LARGE SCALE GENOMIC DNA]</scope>
    <source>
        <strain evidence="1 2">B96_4</strain>
    </source>
</reference>
<dbReference type="RefSeq" id="WP_119497358.1">
    <property type="nucleotide sequence ID" value="NZ_NRJH01000051.1"/>
</dbReference>
<dbReference type="Pfam" id="PF01263">
    <property type="entry name" value="Aldose_epim"/>
    <property type="match status" value="1"/>
</dbReference>
<dbReference type="PANTHER" id="PTHR10091">
    <property type="entry name" value="ALDOSE-1-EPIMERASE"/>
    <property type="match status" value="1"/>
</dbReference>
<dbReference type="PANTHER" id="PTHR10091:SF0">
    <property type="entry name" value="GALACTOSE MUTAROTASE"/>
    <property type="match status" value="1"/>
</dbReference>
<dbReference type="InterPro" id="IPR014718">
    <property type="entry name" value="GH-type_carb-bd"/>
</dbReference>
<evidence type="ECO:0000313" key="2">
    <source>
        <dbReference type="Proteomes" id="UP000266258"/>
    </source>
</evidence>
<comment type="caution">
    <text evidence="1">The sequence shown here is derived from an EMBL/GenBank/DDBJ whole genome shotgun (WGS) entry which is preliminary data.</text>
</comment>
<organism evidence="1 2">
    <name type="scientific">Psittacicella melopsittaci</name>
    <dbReference type="NCBI Taxonomy" id="2028576"/>
    <lineage>
        <taxon>Bacteria</taxon>
        <taxon>Pseudomonadati</taxon>
        <taxon>Pseudomonadota</taxon>
        <taxon>Gammaproteobacteria</taxon>
        <taxon>Pasteurellales</taxon>
        <taxon>Psittacicellaceae</taxon>
        <taxon>Psittacicella</taxon>
    </lineage>
</organism>
<dbReference type="GO" id="GO:0033499">
    <property type="term" value="P:galactose catabolic process via UDP-galactose, Leloir pathway"/>
    <property type="evidence" value="ECO:0007669"/>
    <property type="project" value="TreeGrafter"/>
</dbReference>
<dbReference type="Proteomes" id="UP000266258">
    <property type="component" value="Unassembled WGS sequence"/>
</dbReference>
<name>A0A3A1Y3V0_9GAMM</name>
<dbReference type="InterPro" id="IPR011013">
    <property type="entry name" value="Gal_mutarotase_sf_dom"/>
</dbReference>
<dbReference type="AlphaFoldDB" id="A0A3A1Y3V0"/>
<dbReference type="GO" id="GO:0004034">
    <property type="term" value="F:aldose 1-epimerase activity"/>
    <property type="evidence" value="ECO:0007669"/>
    <property type="project" value="TreeGrafter"/>
</dbReference>
<evidence type="ECO:0000313" key="1">
    <source>
        <dbReference type="EMBL" id="RIY31898.1"/>
    </source>
</evidence>
<dbReference type="EMBL" id="NRJH01000051">
    <property type="protein sequence ID" value="RIY31898.1"/>
    <property type="molecule type" value="Genomic_DNA"/>
</dbReference>
<sequence length="304" mass="33873">MPQVQVYEISNKAKTRVQILNFGGAVHGFYLAKQPEQNLVVSTDLDSYATNPFNINLMIGRVAGRIKNAQFELEGNLISLPANQGANCLHGGPHGMAQQWFEGQLLAPDHLQLTTTLRGQVDKFPGDLKVTIDYFLSQDNQLQITYTAQALEQATVFDPTAHIYWRTFARPDTCLTIKGQHIALDPSAIPLAPSHLEAYNLEQGKRLEQIKQGFDEVYAVQPGLVATLEVPEHYKLEVFGQKNALVVFFANPTDFAAHDRGEYSSIALEPQTMPDSLNQPQWGNIRLRAGQQTQVKISFKVTEV</sequence>
<dbReference type="Gene3D" id="2.70.98.10">
    <property type="match status" value="1"/>
</dbReference>
<protein>
    <recommendedName>
        <fullName evidence="3">Aldose 1-epimerase</fullName>
    </recommendedName>
</protein>
<dbReference type="GO" id="GO:0005737">
    <property type="term" value="C:cytoplasm"/>
    <property type="evidence" value="ECO:0007669"/>
    <property type="project" value="TreeGrafter"/>
</dbReference>
<keyword evidence="2" id="KW-1185">Reference proteome</keyword>
<gene>
    <name evidence="1" type="ORF">CJP74_05945</name>
</gene>
<dbReference type="OrthoDB" id="9779408at2"/>
<evidence type="ECO:0008006" key="3">
    <source>
        <dbReference type="Google" id="ProtNLM"/>
    </source>
</evidence>